<dbReference type="EMBL" id="AYTS01000046">
    <property type="protein sequence ID" value="OOP57059.1"/>
    <property type="molecule type" value="Genomic_DNA"/>
</dbReference>
<dbReference type="Proteomes" id="UP000189681">
    <property type="component" value="Unassembled WGS sequence"/>
</dbReference>
<reference evidence="1 2" key="1">
    <citation type="journal article" date="2017" name="Water Res.">
        <title>Discovery and metagenomic analysis of an anammox bacterial enrichment related to Candidatus "Brocadia caroliniensis" in a full-scale glycerol-fed nitritation-denitritation separate centrate treatment process.</title>
        <authorList>
            <person name="Park H."/>
            <person name="Brotto A.C."/>
            <person name="van Loosdrecht M.C."/>
            <person name="Chandran K."/>
        </authorList>
    </citation>
    <scope>NUCLEOTIDE SEQUENCE [LARGE SCALE GENOMIC DNA]</scope>
    <source>
        <strain evidence="1">26THWARD</strain>
    </source>
</reference>
<comment type="caution">
    <text evidence="1">The sequence shown here is derived from an EMBL/GenBank/DDBJ whole genome shotgun (WGS) entry which is preliminary data.</text>
</comment>
<evidence type="ECO:0000313" key="2">
    <source>
        <dbReference type="Proteomes" id="UP000189681"/>
    </source>
</evidence>
<evidence type="ECO:0000313" key="1">
    <source>
        <dbReference type="EMBL" id="OOP57059.1"/>
    </source>
</evidence>
<sequence>MDVHNSYKSRLFSKGINIAAERIVSLEESGIECHIDQHLIYIKMDKDKKKFGKEKYGGFPWEIKRQHLKNFPVIFDFDEKYQFLGLTILR</sequence>
<dbReference type="AlphaFoldDB" id="A0A1V4AVF7"/>
<proteinExistence type="predicted"/>
<protein>
    <submittedName>
        <fullName evidence="1">Uncharacterized protein</fullName>
    </submittedName>
</protein>
<gene>
    <name evidence="1" type="ORF">AYP45_05600</name>
</gene>
<organism evidence="1 2">
    <name type="scientific">Candidatus Brocadia carolinensis</name>
    <dbReference type="NCBI Taxonomy" id="1004156"/>
    <lineage>
        <taxon>Bacteria</taxon>
        <taxon>Pseudomonadati</taxon>
        <taxon>Planctomycetota</taxon>
        <taxon>Candidatus Brocadiia</taxon>
        <taxon>Candidatus Brocadiales</taxon>
        <taxon>Candidatus Brocadiaceae</taxon>
        <taxon>Candidatus Brocadia</taxon>
    </lineage>
</organism>
<name>A0A1V4AVF7_9BACT</name>
<accession>A0A1V4AVF7</accession>